<organism evidence="3 4">
    <name type="scientific">Bifidobacterium platyrrhinorum</name>
    <dbReference type="NCBI Taxonomy" id="2661628"/>
    <lineage>
        <taxon>Bacteria</taxon>
        <taxon>Bacillati</taxon>
        <taxon>Actinomycetota</taxon>
        <taxon>Actinomycetes</taxon>
        <taxon>Bifidobacteriales</taxon>
        <taxon>Bifidobacteriaceae</taxon>
        <taxon>Bifidobacterium</taxon>
    </lineage>
</organism>
<keyword evidence="2" id="KW-0812">Transmembrane</keyword>
<feature type="region of interest" description="Disordered" evidence="1">
    <location>
        <begin position="303"/>
        <end position="324"/>
    </location>
</feature>
<feature type="transmembrane region" description="Helical" evidence="2">
    <location>
        <begin position="151"/>
        <end position="171"/>
    </location>
</feature>
<keyword evidence="2" id="KW-0472">Membrane</keyword>
<keyword evidence="2" id="KW-1133">Transmembrane helix</keyword>
<feature type="transmembrane region" description="Helical" evidence="2">
    <location>
        <begin position="463"/>
        <end position="484"/>
    </location>
</feature>
<feature type="transmembrane region" description="Helical" evidence="2">
    <location>
        <begin position="63"/>
        <end position="85"/>
    </location>
</feature>
<feature type="transmembrane region" description="Helical" evidence="2">
    <location>
        <begin position="490"/>
        <end position="511"/>
    </location>
</feature>
<feature type="transmembrane region" description="Helical" evidence="2">
    <location>
        <begin position="91"/>
        <end position="108"/>
    </location>
</feature>
<feature type="transmembrane region" description="Helical" evidence="2">
    <location>
        <begin position="572"/>
        <end position="592"/>
    </location>
</feature>
<keyword evidence="4" id="KW-1185">Reference proteome</keyword>
<dbReference type="InterPro" id="IPR058062">
    <property type="entry name" value="SCO7613_C"/>
</dbReference>
<evidence type="ECO:0000313" key="4">
    <source>
        <dbReference type="Proteomes" id="UP000483293"/>
    </source>
</evidence>
<dbReference type="AlphaFoldDB" id="A0A6L9SVN1"/>
<reference evidence="3 4" key="1">
    <citation type="submission" date="2019-10" db="EMBL/GenBank/DDBJ databases">
        <title>Bifidobacterium from non-human primates.</title>
        <authorList>
            <person name="Modesto M."/>
        </authorList>
    </citation>
    <scope>NUCLEOTIDE SEQUENCE [LARGE SCALE GENOMIC DNA]</scope>
    <source>
        <strain evidence="3 4">SMA15</strain>
    </source>
</reference>
<feature type="transmembrane region" description="Helical" evidence="2">
    <location>
        <begin position="523"/>
        <end position="540"/>
    </location>
</feature>
<accession>A0A6L9SVN1</accession>
<sequence length="635" mass="66275">MQTLLLVLGVALVVIAVFAFAWFAYGLLGDVARTACVIAVGALALGVAVALTPRLRVTAEGLAWAGLIALVIGAILVSTIGGPHVSGKTTSLVAGALLLTACAAALGLRRLPLPAGVPPLRAYSLFATFALPVAVMMMTHALPVPDDPQLLTLQSVLGGGAAVLFAAMVPADPRRRTPDFERVAALVVATVILVFGSVELAMAIDYGDPLWASALLVPSVSLTWLGVATVTYTRTMARTGRAMPSRLRFVPVAALVWIPAVSTTLLMRVLPSSMPLETQRMCAYLPAVVLAAQAVVAACAMPSDPSDGHPTGSPSASAPRSREGVSEAGATVWPTFGTVERVSAALNGSLVLLIMVCGEFGRDGFAALVTAMTAFAGLLAASACAWMRAATPVLRPVRSRDRPPMPVPAATSPMPQPYAPIAYPPAMEPPAPYPVMPQPPYPPASPAPYPQIMMVPKARGADAAGVIATVAAALATVFLFFSTLAVPRPYAPVDLICGAVGVVALAAGIRWLGVWPRVRSRAALWPALTLLMAPPLVVSWTSPLSFPRALILFAVALAMVLWGALRGLQAPLVAGTAVIVAHMVTVLWPWLAVFSRRFWWVWLLVGGVVLIAAAARYEASLKTMRSLATRIGQLR</sequence>
<protein>
    <submittedName>
        <fullName evidence="3">Uncharacterized protein</fullName>
    </submittedName>
</protein>
<name>A0A6L9SVN1_9BIFI</name>
<dbReference type="Proteomes" id="UP000483293">
    <property type="component" value="Unassembled WGS sequence"/>
</dbReference>
<evidence type="ECO:0000256" key="1">
    <source>
        <dbReference type="SAM" id="MobiDB-lite"/>
    </source>
</evidence>
<feature type="transmembrane region" description="Helical" evidence="2">
    <location>
        <begin position="120"/>
        <end position="139"/>
    </location>
</feature>
<feature type="transmembrane region" description="Helical" evidence="2">
    <location>
        <begin position="5"/>
        <end position="25"/>
    </location>
</feature>
<feature type="transmembrane region" description="Helical" evidence="2">
    <location>
        <begin position="598"/>
        <end position="617"/>
    </location>
</feature>
<feature type="transmembrane region" description="Helical" evidence="2">
    <location>
        <begin position="210"/>
        <end position="228"/>
    </location>
</feature>
<feature type="transmembrane region" description="Helical" evidence="2">
    <location>
        <begin position="546"/>
        <end position="565"/>
    </location>
</feature>
<feature type="transmembrane region" description="Helical" evidence="2">
    <location>
        <begin position="31"/>
        <end position="51"/>
    </location>
</feature>
<comment type="caution">
    <text evidence="3">The sequence shown here is derived from an EMBL/GenBank/DDBJ whole genome shotgun (WGS) entry which is preliminary data.</text>
</comment>
<proteinExistence type="predicted"/>
<feature type="transmembrane region" description="Helical" evidence="2">
    <location>
        <begin position="249"/>
        <end position="271"/>
    </location>
</feature>
<evidence type="ECO:0000256" key="2">
    <source>
        <dbReference type="SAM" id="Phobius"/>
    </source>
</evidence>
<dbReference type="RefSeq" id="WP_163196909.1">
    <property type="nucleotide sequence ID" value="NZ_WHZV01000003.1"/>
</dbReference>
<dbReference type="NCBIfam" id="NF047321">
    <property type="entry name" value="SCO7613_CTERM"/>
    <property type="match status" value="1"/>
</dbReference>
<gene>
    <name evidence="3" type="ORF">GFD21_05390</name>
</gene>
<feature type="transmembrane region" description="Helical" evidence="2">
    <location>
        <begin position="367"/>
        <end position="390"/>
    </location>
</feature>
<feature type="transmembrane region" description="Helical" evidence="2">
    <location>
        <begin position="183"/>
        <end position="204"/>
    </location>
</feature>
<dbReference type="EMBL" id="WHZV01000003">
    <property type="protein sequence ID" value="NEG55211.1"/>
    <property type="molecule type" value="Genomic_DNA"/>
</dbReference>
<evidence type="ECO:0000313" key="3">
    <source>
        <dbReference type="EMBL" id="NEG55211.1"/>
    </source>
</evidence>